<reference evidence="3" key="1">
    <citation type="submission" date="2019-12" db="EMBL/GenBank/DDBJ databases">
        <title>Genome sequencing and annotation of Brassica cretica.</title>
        <authorList>
            <person name="Studholme D.J."/>
            <person name="Sarris P.F."/>
        </authorList>
    </citation>
    <scope>NUCLEOTIDE SEQUENCE</scope>
    <source>
        <strain evidence="3">PFS-102/07</strain>
        <tissue evidence="3">Leaf</tissue>
    </source>
</reference>
<dbReference type="AlphaFoldDB" id="A0A8S9KG56"/>
<feature type="domain" description="Origin recognition complex subunit 5 C-terminal" evidence="2">
    <location>
        <begin position="141"/>
        <end position="269"/>
    </location>
</feature>
<dbReference type="InterPro" id="IPR047088">
    <property type="entry name" value="ORC5_C"/>
</dbReference>
<dbReference type="GO" id="GO:0003688">
    <property type="term" value="F:DNA replication origin binding"/>
    <property type="evidence" value="ECO:0007669"/>
    <property type="project" value="TreeGrafter"/>
</dbReference>
<evidence type="ECO:0000259" key="2">
    <source>
        <dbReference type="Pfam" id="PF14630"/>
    </source>
</evidence>
<dbReference type="Pfam" id="PF14630">
    <property type="entry name" value="ORC5_C"/>
    <property type="match status" value="1"/>
</dbReference>
<name>A0A8S9KG56_BRACR</name>
<organism evidence="3">
    <name type="scientific">Brassica cretica</name>
    <name type="common">Mustard</name>
    <dbReference type="NCBI Taxonomy" id="69181"/>
    <lineage>
        <taxon>Eukaryota</taxon>
        <taxon>Viridiplantae</taxon>
        <taxon>Streptophyta</taxon>
        <taxon>Embryophyta</taxon>
        <taxon>Tracheophyta</taxon>
        <taxon>Spermatophyta</taxon>
        <taxon>Magnoliopsida</taxon>
        <taxon>eudicotyledons</taxon>
        <taxon>Gunneridae</taxon>
        <taxon>Pentapetalae</taxon>
        <taxon>rosids</taxon>
        <taxon>malvids</taxon>
        <taxon>Brassicales</taxon>
        <taxon>Brassicaceae</taxon>
        <taxon>Brassiceae</taxon>
        <taxon>Brassica</taxon>
    </lineage>
</organism>
<proteinExistence type="predicted"/>
<dbReference type="GO" id="GO:0006270">
    <property type="term" value="P:DNA replication initiation"/>
    <property type="evidence" value="ECO:0007669"/>
    <property type="project" value="TreeGrafter"/>
</dbReference>
<comment type="caution">
    <text evidence="3">The sequence shown here is derived from an EMBL/GenBank/DDBJ whole genome shotgun (WGS) entry which is preliminary data.</text>
</comment>
<sequence>MDRVTGISDKVAVDTLRKILWYRSKLRQWISLEKPRTIQDALHKATDFIMMEEDMKVLSQKYNPQKTSTRRKNPRNDRNQFKDNSYCEFHQTRGHSTMNCKVLGARLAAKLLVGEISKVTCIKDLLLDSDRPPKTDKESPKNDTRKNQASEKSMEKKEMAEQEAVMKGPGSFPLERLLAIFQCIASVGDSSLGEEEDEEGEEEATGYDKESNNMMSDILLQVSSLCDANFMIKSGSCPLEGSIRYRSMVSEDLSLKVARSLSFPLSKYLYRR</sequence>
<dbReference type="GO" id="GO:0005664">
    <property type="term" value="C:nuclear origin of replication recognition complex"/>
    <property type="evidence" value="ECO:0007669"/>
    <property type="project" value="TreeGrafter"/>
</dbReference>
<feature type="compositionally biased region" description="Acidic residues" evidence="1">
    <location>
        <begin position="192"/>
        <end position="205"/>
    </location>
</feature>
<gene>
    <name evidence="3" type="ORF">F2Q70_00043999</name>
</gene>
<protein>
    <recommendedName>
        <fullName evidence="2">Origin recognition complex subunit 5 C-terminal domain-containing protein</fullName>
    </recommendedName>
</protein>
<feature type="region of interest" description="Disordered" evidence="1">
    <location>
        <begin position="128"/>
        <end position="166"/>
    </location>
</feature>
<dbReference type="PANTHER" id="PTHR12705">
    <property type="entry name" value="ORIGIN RECOGNITION COMPLEX SUBUNIT 5"/>
    <property type="match status" value="1"/>
</dbReference>
<feature type="region of interest" description="Disordered" evidence="1">
    <location>
        <begin position="60"/>
        <end position="84"/>
    </location>
</feature>
<dbReference type="InterPro" id="IPR020796">
    <property type="entry name" value="ORC5"/>
</dbReference>
<accession>A0A8S9KG56</accession>
<feature type="region of interest" description="Disordered" evidence="1">
    <location>
        <begin position="190"/>
        <end position="210"/>
    </location>
</feature>
<feature type="compositionally biased region" description="Basic and acidic residues" evidence="1">
    <location>
        <begin position="128"/>
        <end position="160"/>
    </location>
</feature>
<dbReference type="PANTHER" id="PTHR12705:SF0">
    <property type="entry name" value="ORIGIN RECOGNITION COMPLEX SUBUNIT 5"/>
    <property type="match status" value="1"/>
</dbReference>
<evidence type="ECO:0000256" key="1">
    <source>
        <dbReference type="SAM" id="MobiDB-lite"/>
    </source>
</evidence>
<evidence type="ECO:0000313" key="3">
    <source>
        <dbReference type="EMBL" id="KAF2593744.1"/>
    </source>
</evidence>
<dbReference type="EMBL" id="QGKY02000164">
    <property type="protein sequence ID" value="KAF2593744.1"/>
    <property type="molecule type" value="Genomic_DNA"/>
</dbReference>